<dbReference type="InterPro" id="IPR011701">
    <property type="entry name" value="MFS"/>
</dbReference>
<evidence type="ECO:0000259" key="8">
    <source>
        <dbReference type="PROSITE" id="PS50850"/>
    </source>
</evidence>
<evidence type="ECO:0000256" key="3">
    <source>
        <dbReference type="ARBA" id="ARBA00022692"/>
    </source>
</evidence>
<dbReference type="Gene3D" id="1.20.1250.20">
    <property type="entry name" value="MFS general substrate transporter like domains"/>
    <property type="match status" value="1"/>
</dbReference>
<dbReference type="PROSITE" id="PS50850">
    <property type="entry name" value="MFS"/>
    <property type="match status" value="1"/>
</dbReference>
<feature type="transmembrane region" description="Helical" evidence="7">
    <location>
        <begin position="69"/>
        <end position="91"/>
    </location>
</feature>
<feature type="transmembrane region" description="Helical" evidence="7">
    <location>
        <begin position="263"/>
        <end position="282"/>
    </location>
</feature>
<evidence type="ECO:0000256" key="2">
    <source>
        <dbReference type="ARBA" id="ARBA00008335"/>
    </source>
</evidence>
<evidence type="ECO:0000256" key="1">
    <source>
        <dbReference type="ARBA" id="ARBA00004651"/>
    </source>
</evidence>
<keyword evidence="10" id="KW-1185">Reference proteome</keyword>
<dbReference type="SUPFAM" id="SSF103473">
    <property type="entry name" value="MFS general substrate transporter"/>
    <property type="match status" value="1"/>
</dbReference>
<dbReference type="InterPro" id="IPR036259">
    <property type="entry name" value="MFS_trans_sf"/>
</dbReference>
<keyword evidence="4 7" id="KW-1133">Transmembrane helix</keyword>
<dbReference type="AlphaFoldDB" id="A0A0D1ZH16"/>
<dbReference type="RefSeq" id="XP_016247457.1">
    <property type="nucleotide sequence ID" value="XM_016394038.1"/>
</dbReference>
<evidence type="ECO:0000256" key="5">
    <source>
        <dbReference type="ARBA" id="ARBA00023136"/>
    </source>
</evidence>
<dbReference type="EMBL" id="KN847043">
    <property type="protein sequence ID" value="KIW27241.1"/>
    <property type="molecule type" value="Genomic_DNA"/>
</dbReference>
<dbReference type="FunFam" id="1.20.1250.20:FF:000082">
    <property type="entry name" value="MFS multidrug transporter, putative"/>
    <property type="match status" value="1"/>
</dbReference>
<protein>
    <recommendedName>
        <fullName evidence="8">Major facilitator superfamily (MFS) profile domain-containing protein</fullName>
    </recommendedName>
</protein>
<dbReference type="Pfam" id="PF07690">
    <property type="entry name" value="MFS_1"/>
    <property type="match status" value="1"/>
</dbReference>
<feature type="transmembrane region" description="Helical" evidence="7">
    <location>
        <begin position="446"/>
        <end position="465"/>
    </location>
</feature>
<dbReference type="GO" id="GO:0000297">
    <property type="term" value="F:spermine transmembrane transporter activity"/>
    <property type="evidence" value="ECO:0007669"/>
    <property type="project" value="TreeGrafter"/>
</dbReference>
<proteinExistence type="inferred from homology"/>
<name>A0A0D1ZH16_9EURO</name>
<comment type="subcellular location">
    <subcellularLocation>
        <location evidence="1">Cell membrane</location>
        <topology evidence="1">Multi-pass membrane protein</topology>
    </subcellularLocation>
</comment>
<evidence type="ECO:0000256" key="7">
    <source>
        <dbReference type="SAM" id="Phobius"/>
    </source>
</evidence>
<sequence>MPALQETHTDSSNQYQDWSDENDPSDPRNWSTSRKVLTTVICCLIGFITTMAASIYAPGTEQVQADFGVSSTVSILPLSTYTLGLAFGPVISSPLSETFGRKAVFVLTLPLFDVFVVGSGLSRSIGSLITCRFFAGLFAAPGVSVTAATIADCLPPSSRAVPLAIYYSVPFMGSALGPLVGGFAVQSRGWRWTCWAVLLPAALIHPSALFLRESYKATILRRRARAHGVAALPGSHQTFRQALSKLATSTIIRPLHMLGTEPLVGFICLYTGFQFALLYTFVVTTPWVLRKVYGFSPSGQNLSFLGLVTGCLVASCVLILVDRFFYQPRYKQLQAAREQAVGRPELPPETKLLAALYGSLMLPTGLFWFAWSTRPSVHWINSIIAQAVIMLGSLLIYVPCSFFMLDVYGSKYGASSSGASSLSRYTLSAAFPLFVTQMYERLGVDWGSSLLGFLALAMAPIPWLFSRFGPALRARSAYEHGT</sequence>
<evidence type="ECO:0000313" key="9">
    <source>
        <dbReference type="EMBL" id="KIW27241.1"/>
    </source>
</evidence>
<feature type="region of interest" description="Disordered" evidence="6">
    <location>
        <begin position="1"/>
        <end position="30"/>
    </location>
</feature>
<feature type="transmembrane region" description="Helical" evidence="7">
    <location>
        <begin position="103"/>
        <end position="121"/>
    </location>
</feature>
<organism evidence="9 10">
    <name type="scientific">Cladophialophora immunda</name>
    <dbReference type="NCBI Taxonomy" id="569365"/>
    <lineage>
        <taxon>Eukaryota</taxon>
        <taxon>Fungi</taxon>
        <taxon>Dikarya</taxon>
        <taxon>Ascomycota</taxon>
        <taxon>Pezizomycotina</taxon>
        <taxon>Eurotiomycetes</taxon>
        <taxon>Chaetothyriomycetidae</taxon>
        <taxon>Chaetothyriales</taxon>
        <taxon>Herpotrichiellaceae</taxon>
        <taxon>Cladophialophora</taxon>
    </lineage>
</organism>
<dbReference type="GeneID" id="27346191"/>
<feature type="transmembrane region" description="Helical" evidence="7">
    <location>
        <begin position="163"/>
        <end position="184"/>
    </location>
</feature>
<evidence type="ECO:0000313" key="10">
    <source>
        <dbReference type="Proteomes" id="UP000054466"/>
    </source>
</evidence>
<feature type="transmembrane region" description="Helical" evidence="7">
    <location>
        <begin position="133"/>
        <end position="151"/>
    </location>
</feature>
<dbReference type="InterPro" id="IPR020846">
    <property type="entry name" value="MFS_dom"/>
</dbReference>
<feature type="transmembrane region" description="Helical" evidence="7">
    <location>
        <begin position="383"/>
        <end position="405"/>
    </location>
</feature>
<dbReference type="PANTHER" id="PTHR23502:SF38">
    <property type="entry name" value="POLYAMINE TRANSPORTER 4"/>
    <property type="match status" value="1"/>
</dbReference>
<dbReference type="VEuPathDB" id="FungiDB:PV07_06997"/>
<dbReference type="STRING" id="569365.A0A0D1ZH16"/>
<dbReference type="OrthoDB" id="3936150at2759"/>
<feature type="transmembrane region" description="Helical" evidence="7">
    <location>
        <begin position="302"/>
        <end position="321"/>
    </location>
</feature>
<evidence type="ECO:0000256" key="4">
    <source>
        <dbReference type="ARBA" id="ARBA00022989"/>
    </source>
</evidence>
<dbReference type="GO" id="GO:0005886">
    <property type="term" value="C:plasma membrane"/>
    <property type="evidence" value="ECO:0007669"/>
    <property type="project" value="UniProtKB-SubCell"/>
</dbReference>
<dbReference type="Proteomes" id="UP000054466">
    <property type="component" value="Unassembled WGS sequence"/>
</dbReference>
<gene>
    <name evidence="9" type="ORF">PV07_06997</name>
</gene>
<feature type="transmembrane region" description="Helical" evidence="7">
    <location>
        <begin position="190"/>
        <end position="211"/>
    </location>
</feature>
<evidence type="ECO:0000256" key="6">
    <source>
        <dbReference type="SAM" id="MobiDB-lite"/>
    </source>
</evidence>
<dbReference type="HOGENOM" id="CLU_008455_11_3_1"/>
<keyword evidence="5 7" id="KW-0472">Membrane</keyword>
<feature type="transmembrane region" description="Helical" evidence="7">
    <location>
        <begin position="352"/>
        <end position="371"/>
    </location>
</feature>
<comment type="similarity">
    <text evidence="2">Belongs to the major facilitator superfamily.</text>
</comment>
<dbReference type="GO" id="GO:0015606">
    <property type="term" value="F:spermidine transmembrane transporter activity"/>
    <property type="evidence" value="ECO:0007669"/>
    <property type="project" value="TreeGrafter"/>
</dbReference>
<feature type="transmembrane region" description="Helical" evidence="7">
    <location>
        <begin position="36"/>
        <end position="57"/>
    </location>
</feature>
<reference evidence="9 10" key="1">
    <citation type="submission" date="2015-01" db="EMBL/GenBank/DDBJ databases">
        <title>The Genome Sequence of Cladophialophora immunda CBS83496.</title>
        <authorList>
            <consortium name="The Broad Institute Genomics Platform"/>
            <person name="Cuomo C."/>
            <person name="de Hoog S."/>
            <person name="Gorbushina A."/>
            <person name="Stielow B."/>
            <person name="Teixiera M."/>
            <person name="Abouelleil A."/>
            <person name="Chapman S.B."/>
            <person name="Priest M."/>
            <person name="Young S.K."/>
            <person name="Wortman J."/>
            <person name="Nusbaum C."/>
            <person name="Birren B."/>
        </authorList>
    </citation>
    <scope>NUCLEOTIDE SEQUENCE [LARGE SCALE GENOMIC DNA]</scope>
    <source>
        <strain evidence="9 10">CBS 83496</strain>
    </source>
</reference>
<dbReference type="CDD" id="cd17323">
    <property type="entry name" value="MFS_Tpo1_MDR_like"/>
    <property type="match status" value="1"/>
</dbReference>
<feature type="domain" description="Major facilitator superfamily (MFS) profile" evidence="8">
    <location>
        <begin position="38"/>
        <end position="474"/>
    </location>
</feature>
<keyword evidence="3 7" id="KW-0812">Transmembrane</keyword>
<dbReference type="PANTHER" id="PTHR23502">
    <property type="entry name" value="MAJOR FACILITATOR SUPERFAMILY"/>
    <property type="match status" value="1"/>
</dbReference>
<accession>A0A0D1ZH16</accession>